<gene>
    <name evidence="1" type="ORF">IQ10_02235</name>
</gene>
<dbReference type="Proteomes" id="UP000315711">
    <property type="component" value="Unassembled WGS sequence"/>
</dbReference>
<dbReference type="AlphaFoldDB" id="A0A562QHX9"/>
<proteinExistence type="predicted"/>
<evidence type="ECO:0000313" key="2">
    <source>
        <dbReference type="Proteomes" id="UP000315711"/>
    </source>
</evidence>
<sequence>MVNHKKPPVFRLVPHIASDEEKERAEQVKQEILTFLLRKVMDNEKPNQSHD</sequence>
<name>A0A562QHX9_9BACI</name>
<organism evidence="1 2">
    <name type="scientific">Halalkalibacter nanhaiisediminis</name>
    <dbReference type="NCBI Taxonomy" id="688079"/>
    <lineage>
        <taxon>Bacteria</taxon>
        <taxon>Bacillati</taxon>
        <taxon>Bacillota</taxon>
        <taxon>Bacilli</taxon>
        <taxon>Bacillales</taxon>
        <taxon>Bacillaceae</taxon>
        <taxon>Halalkalibacter</taxon>
    </lineage>
</organism>
<accession>A0A562QHX9</accession>
<reference evidence="1 2" key="1">
    <citation type="journal article" date="2015" name="Stand. Genomic Sci.">
        <title>Genomic Encyclopedia of Bacterial and Archaeal Type Strains, Phase III: the genomes of soil and plant-associated and newly described type strains.</title>
        <authorList>
            <person name="Whitman W.B."/>
            <person name="Woyke T."/>
            <person name="Klenk H.P."/>
            <person name="Zhou Y."/>
            <person name="Lilburn T.G."/>
            <person name="Beck B.J."/>
            <person name="De Vos P."/>
            <person name="Vandamme P."/>
            <person name="Eisen J.A."/>
            <person name="Garrity G."/>
            <person name="Hugenholtz P."/>
            <person name="Kyrpides N.C."/>
        </authorList>
    </citation>
    <scope>NUCLEOTIDE SEQUENCE [LARGE SCALE GENOMIC DNA]</scope>
    <source>
        <strain evidence="1 2">CGMCC 1.10116</strain>
    </source>
</reference>
<comment type="caution">
    <text evidence="1">The sequence shown here is derived from an EMBL/GenBank/DDBJ whole genome shotgun (WGS) entry which is preliminary data.</text>
</comment>
<keyword evidence="2" id="KW-1185">Reference proteome</keyword>
<dbReference type="EMBL" id="VLKZ01000005">
    <property type="protein sequence ID" value="TWI56341.1"/>
    <property type="molecule type" value="Genomic_DNA"/>
</dbReference>
<evidence type="ECO:0000313" key="1">
    <source>
        <dbReference type="EMBL" id="TWI56341.1"/>
    </source>
</evidence>
<protein>
    <submittedName>
        <fullName evidence="1">Uncharacterized protein</fullName>
    </submittedName>
</protein>